<proteinExistence type="inferred from homology"/>
<evidence type="ECO:0000313" key="8">
    <source>
        <dbReference type="Proteomes" id="UP000179627"/>
    </source>
</evidence>
<evidence type="ECO:0000259" key="6">
    <source>
        <dbReference type="Pfam" id="PF04542"/>
    </source>
</evidence>
<comment type="similarity">
    <text evidence="1">Belongs to the sigma-70 factor family. ECF subfamily.</text>
</comment>
<dbReference type="GO" id="GO:0006352">
    <property type="term" value="P:DNA-templated transcription initiation"/>
    <property type="evidence" value="ECO:0007669"/>
    <property type="project" value="InterPro"/>
</dbReference>
<dbReference type="InterPro" id="IPR013325">
    <property type="entry name" value="RNA_pol_sigma_r2"/>
</dbReference>
<dbReference type="Pfam" id="PF04542">
    <property type="entry name" value="Sigma70_r2"/>
    <property type="match status" value="1"/>
</dbReference>
<evidence type="ECO:0000256" key="5">
    <source>
        <dbReference type="SAM" id="MobiDB-lite"/>
    </source>
</evidence>
<dbReference type="Proteomes" id="UP000179627">
    <property type="component" value="Unassembled WGS sequence"/>
</dbReference>
<name>A0A1S1RFS0_9ACTN</name>
<evidence type="ECO:0000256" key="2">
    <source>
        <dbReference type="ARBA" id="ARBA00023015"/>
    </source>
</evidence>
<dbReference type="OrthoDB" id="3682981at2"/>
<dbReference type="SUPFAM" id="SSF88659">
    <property type="entry name" value="Sigma3 and sigma4 domains of RNA polymerase sigma factors"/>
    <property type="match status" value="1"/>
</dbReference>
<dbReference type="NCBIfam" id="TIGR02937">
    <property type="entry name" value="sigma70-ECF"/>
    <property type="match status" value="1"/>
</dbReference>
<keyword evidence="8" id="KW-1185">Reference proteome</keyword>
<dbReference type="InterPro" id="IPR007627">
    <property type="entry name" value="RNA_pol_sigma70_r2"/>
</dbReference>
<sequence length="191" mass="21058">MTQINGDAIESPSPQPARQAPDETASLSAVDQPFSGDRWSLVLPHRERLVHIARRRLPSTADAEDCAQEALVRAAGFRNLDSHRVGQFLTTTVLRLCVDHHRARMRADRAMARSVAAPSDPGPEDSTCDRAEALWLLDQTRRLRGRERQIMMARAAGRTTRQAADDLSISVKAAEGAFTRGRARLLAASRV</sequence>
<organism evidence="7 8">
    <name type="scientific">Parafrankia colletiae</name>
    <dbReference type="NCBI Taxonomy" id="573497"/>
    <lineage>
        <taxon>Bacteria</taxon>
        <taxon>Bacillati</taxon>
        <taxon>Actinomycetota</taxon>
        <taxon>Actinomycetes</taxon>
        <taxon>Frankiales</taxon>
        <taxon>Frankiaceae</taxon>
        <taxon>Parafrankia</taxon>
    </lineage>
</organism>
<dbReference type="PANTHER" id="PTHR43133:SF25">
    <property type="entry name" value="RNA POLYMERASE SIGMA FACTOR RFAY-RELATED"/>
    <property type="match status" value="1"/>
</dbReference>
<reference evidence="8" key="1">
    <citation type="submission" date="2016-07" db="EMBL/GenBank/DDBJ databases">
        <title>Sequence Frankia sp. strain CcI1.17.</title>
        <authorList>
            <person name="Ghodhbane-Gtari F."/>
            <person name="Swanson E."/>
            <person name="Gueddou A."/>
            <person name="Morris K."/>
            <person name="Hezbri K."/>
            <person name="Ktari A."/>
            <person name="Nouioui I."/>
            <person name="Abebe-Akele F."/>
            <person name="Simpson S."/>
            <person name="Thomas K."/>
            <person name="Gtari M."/>
            <person name="Tisa L.S."/>
            <person name="Hurst S."/>
        </authorList>
    </citation>
    <scope>NUCLEOTIDE SEQUENCE [LARGE SCALE GENOMIC DNA]</scope>
    <source>
        <strain evidence="8">Cc1.17</strain>
    </source>
</reference>
<dbReference type="AlphaFoldDB" id="A0A1S1RFS0"/>
<accession>A0A1S1RFS0</accession>
<feature type="domain" description="RNA polymerase sigma-70 region 2" evidence="6">
    <location>
        <begin position="41"/>
        <end position="106"/>
    </location>
</feature>
<dbReference type="PANTHER" id="PTHR43133">
    <property type="entry name" value="RNA POLYMERASE ECF-TYPE SIGMA FACTO"/>
    <property type="match status" value="1"/>
</dbReference>
<dbReference type="InterPro" id="IPR014284">
    <property type="entry name" value="RNA_pol_sigma-70_dom"/>
</dbReference>
<dbReference type="SUPFAM" id="SSF88946">
    <property type="entry name" value="Sigma2 domain of RNA polymerase sigma factors"/>
    <property type="match status" value="1"/>
</dbReference>
<protein>
    <submittedName>
        <fullName evidence="7">RNA polymerase subunit sigma-24</fullName>
    </submittedName>
</protein>
<dbReference type="InterPro" id="IPR039425">
    <property type="entry name" value="RNA_pol_sigma-70-like"/>
</dbReference>
<dbReference type="EMBL" id="MBLM01000025">
    <property type="protein sequence ID" value="OHV44092.1"/>
    <property type="molecule type" value="Genomic_DNA"/>
</dbReference>
<evidence type="ECO:0000313" key="7">
    <source>
        <dbReference type="EMBL" id="OHV44092.1"/>
    </source>
</evidence>
<evidence type="ECO:0000256" key="1">
    <source>
        <dbReference type="ARBA" id="ARBA00010641"/>
    </source>
</evidence>
<comment type="caution">
    <text evidence="7">The sequence shown here is derived from an EMBL/GenBank/DDBJ whole genome shotgun (WGS) entry which is preliminary data.</text>
</comment>
<evidence type="ECO:0000256" key="4">
    <source>
        <dbReference type="ARBA" id="ARBA00023163"/>
    </source>
</evidence>
<keyword evidence="4" id="KW-0804">Transcription</keyword>
<dbReference type="InterPro" id="IPR013324">
    <property type="entry name" value="RNA_pol_sigma_r3/r4-like"/>
</dbReference>
<dbReference type="Gene3D" id="1.10.1740.10">
    <property type="match status" value="1"/>
</dbReference>
<dbReference type="Gene3D" id="1.10.10.10">
    <property type="entry name" value="Winged helix-like DNA-binding domain superfamily/Winged helix DNA-binding domain"/>
    <property type="match status" value="1"/>
</dbReference>
<feature type="region of interest" description="Disordered" evidence="5">
    <location>
        <begin position="1"/>
        <end position="29"/>
    </location>
</feature>
<dbReference type="RefSeq" id="WP_071082565.1">
    <property type="nucleotide sequence ID" value="NZ_MBLM01000025.1"/>
</dbReference>
<dbReference type="InterPro" id="IPR036388">
    <property type="entry name" value="WH-like_DNA-bd_sf"/>
</dbReference>
<keyword evidence="3" id="KW-0731">Sigma factor</keyword>
<dbReference type="GO" id="GO:0016987">
    <property type="term" value="F:sigma factor activity"/>
    <property type="evidence" value="ECO:0007669"/>
    <property type="project" value="UniProtKB-KW"/>
</dbReference>
<evidence type="ECO:0000256" key="3">
    <source>
        <dbReference type="ARBA" id="ARBA00023082"/>
    </source>
</evidence>
<gene>
    <name evidence="7" type="ORF">CC117_10515</name>
</gene>
<keyword evidence="2" id="KW-0805">Transcription regulation</keyword>